<reference evidence="3 4" key="1">
    <citation type="submission" date="2022-01" db="EMBL/GenBank/DDBJ databases">
        <authorList>
            <person name="Xiong W."/>
            <person name="Schranz E."/>
        </authorList>
    </citation>
    <scope>NUCLEOTIDE SEQUENCE [LARGE SCALE GENOMIC DNA]</scope>
</reference>
<sequence length="617" mass="69349">MDSTFLPFIILLLLLSFSIISAANSIPKALIFGQHLTSEPTTTTTTTTNGIPPTTCFEVTKPIQLPNTKPCSTLLLQHDFGNSYGIPPASAQYTRPSNCPSNDFAKIVLEWNVTCKGRQLDRIIGIWLSGVELFRSCTAQPRARGIFWTVKKDITRYYSLLMSNQTQTLAVYLGNKVDSNTNGVYHVNVSIHYYPPEKKTKTNTETTTLHVNSDQDDGYKEWADLIIPISQNLPLNDALWFKIYNLNDVKTKQFAIPPNAYRAVLEVYVSVDEADELWPKNLPNDYISSNNITGQPGNGPFREVIVSLDGKIVGVVWPLTVVFTKSINPYLWGQIMAIGSFDLPSYDIEITPFLGSLLNGKLHDFAFSVTNGLNVWLIDANLHVWLDAKSEKTKGMLLNQTISPLHESLKSNFKGFNGTFVTSVQRSIKSSGWVETSFGKIVTESTQDFNLSNIMVMGNEGRSQTVNQTIEFIDIVDSKIASSFHNTKSLKSFYFYLYSERVDNGDRNQEEVENVTLGFNEKKIDNFGSKSSSSVLENLKNIQGSMILKDNVAFTGIGSSQQNYSYSDDKLCYFRNISRVTFTIIYDKEGDTCSKPKKSRFDFQRVKNGIFLLEELF</sequence>
<dbReference type="AlphaFoldDB" id="A0AAU9P3N2"/>
<proteinExistence type="predicted"/>
<evidence type="ECO:0000313" key="4">
    <source>
        <dbReference type="Proteomes" id="UP001157418"/>
    </source>
</evidence>
<dbReference type="Pfam" id="PF12222">
    <property type="entry name" value="PNGaseA"/>
    <property type="match status" value="1"/>
</dbReference>
<feature type="signal peptide" evidence="1">
    <location>
        <begin position="1"/>
        <end position="22"/>
    </location>
</feature>
<feature type="domain" description="Peptide N-acetyl-beta-D-glucosaminyl asparaginase amidase A N-terminal" evidence="2">
    <location>
        <begin position="68"/>
        <end position="400"/>
    </location>
</feature>
<comment type="caution">
    <text evidence="3">The sequence shown here is derived from an EMBL/GenBank/DDBJ whole genome shotgun (WGS) entry which is preliminary data.</text>
</comment>
<evidence type="ECO:0000259" key="2">
    <source>
        <dbReference type="Pfam" id="PF12222"/>
    </source>
</evidence>
<dbReference type="EMBL" id="CAKMRJ010005523">
    <property type="protein sequence ID" value="CAH1444591.1"/>
    <property type="molecule type" value="Genomic_DNA"/>
</dbReference>
<keyword evidence="4" id="KW-1185">Reference proteome</keyword>
<dbReference type="PANTHER" id="PTHR31104">
    <property type="entry name" value="PEPTIDE-N4-(N-ACETYL-BETA-GLUCOSAMINYL)ASPARAGINE AMIDASE A PROTEIN"/>
    <property type="match status" value="1"/>
</dbReference>
<dbReference type="Proteomes" id="UP001157418">
    <property type="component" value="Unassembled WGS sequence"/>
</dbReference>
<organism evidence="3 4">
    <name type="scientific">Lactuca virosa</name>
    <dbReference type="NCBI Taxonomy" id="75947"/>
    <lineage>
        <taxon>Eukaryota</taxon>
        <taxon>Viridiplantae</taxon>
        <taxon>Streptophyta</taxon>
        <taxon>Embryophyta</taxon>
        <taxon>Tracheophyta</taxon>
        <taxon>Spermatophyta</taxon>
        <taxon>Magnoliopsida</taxon>
        <taxon>eudicotyledons</taxon>
        <taxon>Gunneridae</taxon>
        <taxon>Pentapetalae</taxon>
        <taxon>asterids</taxon>
        <taxon>campanulids</taxon>
        <taxon>Asterales</taxon>
        <taxon>Asteraceae</taxon>
        <taxon>Cichorioideae</taxon>
        <taxon>Cichorieae</taxon>
        <taxon>Lactucinae</taxon>
        <taxon>Lactuca</taxon>
    </lineage>
</organism>
<evidence type="ECO:0000256" key="1">
    <source>
        <dbReference type="SAM" id="SignalP"/>
    </source>
</evidence>
<name>A0AAU9P3N2_9ASTR</name>
<evidence type="ECO:0000313" key="3">
    <source>
        <dbReference type="EMBL" id="CAH1444591.1"/>
    </source>
</evidence>
<feature type="chain" id="PRO_5043784614" description="Peptide N-acetyl-beta-D-glucosaminyl asparaginase amidase A N-terminal domain-containing protein" evidence="1">
    <location>
        <begin position="23"/>
        <end position="617"/>
    </location>
</feature>
<keyword evidence="1" id="KW-0732">Signal</keyword>
<dbReference type="InterPro" id="IPR021102">
    <property type="entry name" value="PNGase_A"/>
</dbReference>
<accession>A0AAU9P3N2</accession>
<dbReference type="InterPro" id="IPR056948">
    <property type="entry name" value="PNGaseA_N"/>
</dbReference>
<gene>
    <name evidence="3" type="ORF">LVIROSA_LOCUS30408</name>
</gene>
<dbReference type="Pfam" id="PF25156">
    <property type="entry name" value="PNGase_A_C"/>
    <property type="match status" value="1"/>
</dbReference>
<protein>
    <recommendedName>
        <fullName evidence="2">Peptide N-acetyl-beta-D-glucosaminyl asparaginase amidase A N-terminal domain-containing protein</fullName>
    </recommendedName>
</protein>